<dbReference type="InterPro" id="IPR027417">
    <property type="entry name" value="P-loop_NTPase"/>
</dbReference>
<dbReference type="Proteomes" id="UP000244162">
    <property type="component" value="Unassembled WGS sequence"/>
</dbReference>
<dbReference type="EMBL" id="NWBU01000012">
    <property type="protein sequence ID" value="PTQ09124.1"/>
    <property type="molecule type" value="Genomic_DNA"/>
</dbReference>
<keyword evidence="2" id="KW-1185">Reference proteome</keyword>
<sequence length="160" mass="18903">MRRLPEEVSCLHGHFHPGQFALDDSLLFTLLRHPVDNIISIFFFWKKLPSQEQPLHDYFLQNRLDIIKMAQLPLFSYLYSQTYFGGFDMGRFDLIGRHEERDYAFNRLSRLIGVDLDISIRENVTTPDEARQALLEDGFLIQELRNILADDIQFYEKFTG</sequence>
<accession>A0A2T5FVB1</accession>
<name>A0A2T5FVB1_9SPHN</name>
<evidence type="ECO:0000313" key="1">
    <source>
        <dbReference type="EMBL" id="PTQ09124.1"/>
    </source>
</evidence>
<reference evidence="1 2" key="1">
    <citation type="submission" date="2017-09" db="EMBL/GenBank/DDBJ databases">
        <title>Sphingomonas panjinensis sp.nov., isolated from oil-contaminated soil.</title>
        <authorList>
            <person name="Wang L."/>
            <person name="Chen L."/>
        </authorList>
    </citation>
    <scope>NUCLEOTIDE SEQUENCE [LARGE SCALE GENOMIC DNA]</scope>
    <source>
        <strain evidence="1 2">FW-11</strain>
    </source>
</reference>
<gene>
    <name evidence="1" type="ORF">CLG96_14810</name>
</gene>
<organism evidence="1 2">
    <name type="scientific">Sphingomonas oleivorans</name>
    <dbReference type="NCBI Taxonomy" id="1735121"/>
    <lineage>
        <taxon>Bacteria</taxon>
        <taxon>Pseudomonadati</taxon>
        <taxon>Pseudomonadota</taxon>
        <taxon>Alphaproteobacteria</taxon>
        <taxon>Sphingomonadales</taxon>
        <taxon>Sphingomonadaceae</taxon>
        <taxon>Sphingomonas</taxon>
    </lineage>
</organism>
<evidence type="ECO:0000313" key="2">
    <source>
        <dbReference type="Proteomes" id="UP000244162"/>
    </source>
</evidence>
<dbReference type="Gene3D" id="3.40.50.300">
    <property type="entry name" value="P-loop containing nucleotide triphosphate hydrolases"/>
    <property type="match status" value="1"/>
</dbReference>
<protein>
    <recommendedName>
        <fullName evidence="3">Sulfotransferase domain-containing protein</fullName>
    </recommendedName>
</protein>
<dbReference type="AlphaFoldDB" id="A0A2T5FVB1"/>
<comment type="caution">
    <text evidence="1">The sequence shown here is derived from an EMBL/GenBank/DDBJ whole genome shotgun (WGS) entry which is preliminary data.</text>
</comment>
<evidence type="ECO:0008006" key="3">
    <source>
        <dbReference type="Google" id="ProtNLM"/>
    </source>
</evidence>
<proteinExistence type="predicted"/>